<keyword evidence="5" id="KW-1185">Reference proteome</keyword>
<evidence type="ECO:0000256" key="2">
    <source>
        <dbReference type="RuleBase" id="RU102079"/>
    </source>
</evidence>
<proteinExistence type="predicted"/>
<feature type="domain" description="Galectin" evidence="3">
    <location>
        <begin position="10"/>
        <end position="137"/>
    </location>
</feature>
<accession>A0A3P8BAT0</accession>
<evidence type="ECO:0000256" key="1">
    <source>
        <dbReference type="ARBA" id="ARBA00022734"/>
    </source>
</evidence>
<dbReference type="OrthoDB" id="6251307at2759"/>
<dbReference type="Proteomes" id="UP000270296">
    <property type="component" value="Unassembled WGS sequence"/>
</dbReference>
<evidence type="ECO:0000313" key="4">
    <source>
        <dbReference type="EMBL" id="VDP23192.1"/>
    </source>
</evidence>
<dbReference type="PANTHER" id="PTHR11346">
    <property type="entry name" value="GALECTIN"/>
    <property type="match status" value="1"/>
</dbReference>
<dbReference type="SUPFAM" id="SSF49899">
    <property type="entry name" value="Concanavalin A-like lectins/glucanases"/>
    <property type="match status" value="1"/>
</dbReference>
<protein>
    <recommendedName>
        <fullName evidence="2">Galectin</fullName>
    </recommendedName>
</protein>
<dbReference type="InterPro" id="IPR044156">
    <property type="entry name" value="Galectin-like"/>
</dbReference>
<dbReference type="PROSITE" id="PS51304">
    <property type="entry name" value="GALECTIN"/>
    <property type="match status" value="1"/>
</dbReference>
<dbReference type="GO" id="GO:0030246">
    <property type="term" value="F:carbohydrate binding"/>
    <property type="evidence" value="ECO:0007669"/>
    <property type="project" value="UniProtKB-UniRule"/>
</dbReference>
<dbReference type="CDD" id="cd00070">
    <property type="entry name" value="GLECT"/>
    <property type="match status" value="1"/>
</dbReference>
<dbReference type="SMART" id="SM00276">
    <property type="entry name" value="GLECT"/>
    <property type="match status" value="1"/>
</dbReference>
<evidence type="ECO:0000259" key="3">
    <source>
        <dbReference type="PROSITE" id="PS51304"/>
    </source>
</evidence>
<dbReference type="GO" id="GO:0016936">
    <property type="term" value="F:galactoside binding"/>
    <property type="evidence" value="ECO:0007669"/>
    <property type="project" value="TreeGrafter"/>
</dbReference>
<dbReference type="AlphaFoldDB" id="A0A3P8BAT0"/>
<keyword evidence="1 2" id="KW-0430">Lectin</keyword>
<reference evidence="4 5" key="1">
    <citation type="submission" date="2018-11" db="EMBL/GenBank/DDBJ databases">
        <authorList>
            <consortium name="Pathogen Informatics"/>
        </authorList>
    </citation>
    <scope>NUCLEOTIDE SEQUENCE [LARGE SCALE GENOMIC DNA]</scope>
</reference>
<evidence type="ECO:0000313" key="5">
    <source>
        <dbReference type="Proteomes" id="UP000270296"/>
    </source>
</evidence>
<name>A0A3P8BAT0_9BILA</name>
<dbReference type="InterPro" id="IPR013320">
    <property type="entry name" value="ConA-like_dom_sf"/>
</dbReference>
<dbReference type="Gene3D" id="2.60.120.200">
    <property type="match status" value="1"/>
</dbReference>
<organism evidence="4 5">
    <name type="scientific">Soboliphyme baturini</name>
    <dbReference type="NCBI Taxonomy" id="241478"/>
    <lineage>
        <taxon>Eukaryota</taxon>
        <taxon>Metazoa</taxon>
        <taxon>Ecdysozoa</taxon>
        <taxon>Nematoda</taxon>
        <taxon>Enoplea</taxon>
        <taxon>Dorylaimia</taxon>
        <taxon>Dioctophymatida</taxon>
        <taxon>Dioctophymatoidea</taxon>
        <taxon>Soboliphymatidae</taxon>
        <taxon>Soboliphyme</taxon>
    </lineage>
</organism>
<dbReference type="EMBL" id="UZAM01012727">
    <property type="protein sequence ID" value="VDP23192.1"/>
    <property type="molecule type" value="Genomic_DNA"/>
</dbReference>
<sequence>MERKGRSCNLEFVRRQQVGKSQSLRLSGLPLQKAKRINVNLLTERENVALQISFRFDENCIVRNSQFDQAWQNEEREGKFCLAKDTLFDVEVDNKPYAFQVRINGDHFCAYAHRTDPKELTKVCVDGDLELLFLELK</sequence>
<dbReference type="PANTHER" id="PTHR11346:SF176">
    <property type="entry name" value="32 KDA BETA-GALACTOSIDE-BINDING LECTIN LEC-3"/>
    <property type="match status" value="1"/>
</dbReference>
<dbReference type="InterPro" id="IPR001079">
    <property type="entry name" value="Galectin_CRD"/>
</dbReference>
<gene>
    <name evidence="4" type="ORF">SBAD_LOCUS9443</name>
</gene>
<dbReference type="Pfam" id="PF00337">
    <property type="entry name" value="Gal-bind_lectin"/>
    <property type="match status" value="1"/>
</dbReference>
<dbReference type="SMART" id="SM00908">
    <property type="entry name" value="Gal-bind_lectin"/>
    <property type="match status" value="1"/>
</dbReference>